<dbReference type="InterPro" id="IPR000719">
    <property type="entry name" value="Prot_kinase_dom"/>
</dbReference>
<sequence length="674" mass="71237">MSTPRLLSNRYELGETLGYGGMSEVHKGRDVRLGRDVAVKVLRADLARDPQFQERFRREAQNAAALNHPAIVAVYDTGETKTEYGPLPYIVMEYVDGRTLRDIIKTQGPLSGKRAMEVMADVCAALDFSHRHGIIHRDVKPANVMITKTGAVKVMDFGIARAIHDGQAAVTQTAAVIGTAQYLSPEQARGEAVDARSDVYAAGCVLFELMTGQPPFTGDSPVAVAYQHVREEPPAPSSVNPQVTPALDSIVLKAMAKGPANRYQSAAEMRADLVRVLSGQRPSAPAVMTAEDRTAFMGNAAGARTQVVTGRHRPAPPAEEPEYDAYDFEADEEAERKARRKRALTIAGVVLICIAVLALAAWLTTMFLGGNNSGNANNADVPKVEGMQLSAAQAALRDKGFASPQISYVVCAPNSDGTPAPCTTDQIGNVIKQDPPAGSNVAKATTIKLTVGKSPNTFALPDESGKSQEDATKDLQSRKLVVSPNTTTETVDNPDLIGKVSSTNPPVGSQVAEGATITLIIGKGPDQVNVPDETGQPYSVAKSNLEAAGFKVSQATKSSTQTKDQVLDQSPKGGSKAAPNSTVTLTVSLGDQFTMPNLTGLTVSTARSTLQQLGWTGQFSQTEGDFDLTKAGQIESFSPDANQVVGKNQTIQIQVYRGPGGGTTTTTTPPGGGH</sequence>
<dbReference type="CDD" id="cd14014">
    <property type="entry name" value="STKc_PknB_like"/>
    <property type="match status" value="1"/>
</dbReference>
<proteinExistence type="predicted"/>
<dbReference type="GO" id="GO:0004674">
    <property type="term" value="F:protein serine/threonine kinase activity"/>
    <property type="evidence" value="ECO:0007669"/>
    <property type="project" value="UniProtKB-KW"/>
</dbReference>
<evidence type="ECO:0000256" key="12">
    <source>
        <dbReference type="SAM" id="Phobius"/>
    </source>
</evidence>
<dbReference type="PANTHER" id="PTHR43289">
    <property type="entry name" value="MITOGEN-ACTIVATED PROTEIN KINASE KINASE KINASE 20-RELATED"/>
    <property type="match status" value="1"/>
</dbReference>
<keyword evidence="5 10" id="KW-0547">Nucleotide-binding</keyword>
<organism evidence="15 16">
    <name type="scientific">Kutzneria kofuensis</name>
    <dbReference type="NCBI Taxonomy" id="103725"/>
    <lineage>
        <taxon>Bacteria</taxon>
        <taxon>Bacillati</taxon>
        <taxon>Actinomycetota</taxon>
        <taxon>Actinomycetes</taxon>
        <taxon>Pseudonocardiales</taxon>
        <taxon>Pseudonocardiaceae</taxon>
        <taxon>Kutzneria</taxon>
    </lineage>
</organism>
<evidence type="ECO:0000256" key="1">
    <source>
        <dbReference type="ARBA" id="ARBA00012513"/>
    </source>
</evidence>
<evidence type="ECO:0000256" key="7">
    <source>
        <dbReference type="ARBA" id="ARBA00022840"/>
    </source>
</evidence>
<dbReference type="Pfam" id="PF00069">
    <property type="entry name" value="Pkinase"/>
    <property type="match status" value="1"/>
</dbReference>
<keyword evidence="12" id="KW-1133">Transmembrane helix</keyword>
<evidence type="ECO:0000259" key="14">
    <source>
        <dbReference type="PROSITE" id="PS51178"/>
    </source>
</evidence>
<feature type="domain" description="Protein kinase" evidence="13">
    <location>
        <begin position="11"/>
        <end position="274"/>
    </location>
</feature>
<dbReference type="FunFam" id="1.10.510.10:FF:000021">
    <property type="entry name" value="Serine/threonine protein kinase"/>
    <property type="match status" value="1"/>
</dbReference>
<dbReference type="InterPro" id="IPR011009">
    <property type="entry name" value="Kinase-like_dom_sf"/>
</dbReference>
<dbReference type="InterPro" id="IPR008271">
    <property type="entry name" value="Ser/Thr_kinase_AS"/>
</dbReference>
<feature type="binding site" evidence="10">
    <location>
        <position position="40"/>
    </location>
    <ligand>
        <name>ATP</name>
        <dbReference type="ChEBI" id="CHEBI:30616"/>
    </ligand>
</feature>
<keyword evidence="6 15" id="KW-0418">Kinase</keyword>
<evidence type="ECO:0000256" key="2">
    <source>
        <dbReference type="ARBA" id="ARBA00022527"/>
    </source>
</evidence>
<keyword evidence="3 15" id="KW-0808">Transferase</keyword>
<dbReference type="RefSeq" id="WP_184863451.1">
    <property type="nucleotide sequence ID" value="NZ_BAAAWY010000027.1"/>
</dbReference>
<evidence type="ECO:0000256" key="9">
    <source>
        <dbReference type="ARBA" id="ARBA00048679"/>
    </source>
</evidence>
<evidence type="ECO:0000256" key="10">
    <source>
        <dbReference type="PROSITE-ProRule" id="PRU10141"/>
    </source>
</evidence>
<dbReference type="PROSITE" id="PS00108">
    <property type="entry name" value="PROTEIN_KINASE_ST"/>
    <property type="match status" value="1"/>
</dbReference>
<keyword evidence="7 10" id="KW-0067">ATP-binding</keyword>
<dbReference type="GO" id="GO:0005524">
    <property type="term" value="F:ATP binding"/>
    <property type="evidence" value="ECO:0007669"/>
    <property type="project" value="UniProtKB-UniRule"/>
</dbReference>
<dbReference type="PROSITE" id="PS50011">
    <property type="entry name" value="PROTEIN_KINASE_DOM"/>
    <property type="match status" value="1"/>
</dbReference>
<dbReference type="GO" id="GO:0045717">
    <property type="term" value="P:negative regulation of fatty acid biosynthetic process"/>
    <property type="evidence" value="ECO:0007669"/>
    <property type="project" value="UniProtKB-ARBA"/>
</dbReference>
<keyword evidence="16" id="KW-1185">Reference proteome</keyword>
<feature type="transmembrane region" description="Helical" evidence="12">
    <location>
        <begin position="343"/>
        <end position="363"/>
    </location>
</feature>
<keyword evidence="2" id="KW-0723">Serine/threonine-protein kinase</keyword>
<gene>
    <name evidence="15" type="ORF">BJ998_003796</name>
</gene>
<dbReference type="InterPro" id="IPR005543">
    <property type="entry name" value="PASTA_dom"/>
</dbReference>
<dbReference type="Gene3D" id="3.30.200.20">
    <property type="entry name" value="Phosphorylase Kinase, domain 1"/>
    <property type="match status" value="1"/>
</dbReference>
<evidence type="ECO:0000256" key="3">
    <source>
        <dbReference type="ARBA" id="ARBA00022679"/>
    </source>
</evidence>
<dbReference type="FunFam" id="3.30.200.20:FF:000035">
    <property type="entry name" value="Serine/threonine protein kinase Stk1"/>
    <property type="match status" value="1"/>
</dbReference>
<evidence type="ECO:0000256" key="11">
    <source>
        <dbReference type="SAM" id="MobiDB-lite"/>
    </source>
</evidence>
<keyword evidence="12" id="KW-0812">Transmembrane</keyword>
<feature type="domain" description="PASTA" evidence="14">
    <location>
        <begin position="375"/>
        <end position="453"/>
    </location>
</feature>
<dbReference type="Gene3D" id="1.10.510.10">
    <property type="entry name" value="Transferase(Phosphotransferase) domain 1"/>
    <property type="match status" value="1"/>
</dbReference>
<dbReference type="Proteomes" id="UP000585638">
    <property type="component" value="Unassembled WGS sequence"/>
</dbReference>
<dbReference type="Gene3D" id="3.30.10.20">
    <property type="match status" value="4"/>
</dbReference>
<dbReference type="PANTHER" id="PTHR43289:SF6">
    <property type="entry name" value="SERINE_THREONINE-PROTEIN KINASE NEKL-3"/>
    <property type="match status" value="1"/>
</dbReference>
<dbReference type="InterPro" id="IPR017441">
    <property type="entry name" value="Protein_kinase_ATP_BS"/>
</dbReference>
<comment type="catalytic activity">
    <reaction evidence="8">
        <text>L-threonyl-[protein] + ATP = O-phospho-L-threonyl-[protein] + ADP + H(+)</text>
        <dbReference type="Rhea" id="RHEA:46608"/>
        <dbReference type="Rhea" id="RHEA-COMP:11060"/>
        <dbReference type="Rhea" id="RHEA-COMP:11605"/>
        <dbReference type="ChEBI" id="CHEBI:15378"/>
        <dbReference type="ChEBI" id="CHEBI:30013"/>
        <dbReference type="ChEBI" id="CHEBI:30616"/>
        <dbReference type="ChEBI" id="CHEBI:61977"/>
        <dbReference type="ChEBI" id="CHEBI:456216"/>
        <dbReference type="EC" id="2.7.11.1"/>
    </reaction>
</comment>
<feature type="domain" description="PASTA" evidence="14">
    <location>
        <begin position="524"/>
        <end position="589"/>
    </location>
</feature>
<dbReference type="CDD" id="cd06577">
    <property type="entry name" value="PASTA_pknB"/>
    <property type="match status" value="4"/>
</dbReference>
<accession>A0A7W9KHN8</accession>
<comment type="catalytic activity">
    <reaction evidence="9">
        <text>L-seryl-[protein] + ATP = O-phospho-L-seryl-[protein] + ADP + H(+)</text>
        <dbReference type="Rhea" id="RHEA:17989"/>
        <dbReference type="Rhea" id="RHEA-COMP:9863"/>
        <dbReference type="Rhea" id="RHEA-COMP:11604"/>
        <dbReference type="ChEBI" id="CHEBI:15378"/>
        <dbReference type="ChEBI" id="CHEBI:29999"/>
        <dbReference type="ChEBI" id="CHEBI:30616"/>
        <dbReference type="ChEBI" id="CHEBI:83421"/>
        <dbReference type="ChEBI" id="CHEBI:456216"/>
        <dbReference type="EC" id="2.7.11.1"/>
    </reaction>
</comment>
<dbReference type="PROSITE" id="PS00107">
    <property type="entry name" value="PROTEIN_KINASE_ATP"/>
    <property type="match status" value="1"/>
</dbReference>
<feature type="domain" description="PASTA" evidence="14">
    <location>
        <begin position="454"/>
        <end position="523"/>
    </location>
</feature>
<feature type="region of interest" description="Disordered" evidence="11">
    <location>
        <begin position="455"/>
        <end position="509"/>
    </location>
</feature>
<comment type="caution">
    <text evidence="15">The sequence shown here is derived from an EMBL/GenBank/DDBJ whole genome shotgun (WGS) entry which is preliminary data.</text>
</comment>
<feature type="compositionally biased region" description="Polar residues" evidence="11">
    <location>
        <begin position="553"/>
        <end position="568"/>
    </location>
</feature>
<dbReference type="SUPFAM" id="SSF56112">
    <property type="entry name" value="Protein kinase-like (PK-like)"/>
    <property type="match status" value="1"/>
</dbReference>
<dbReference type="PROSITE" id="PS51178">
    <property type="entry name" value="PASTA"/>
    <property type="match status" value="4"/>
</dbReference>
<dbReference type="EC" id="2.7.11.1" evidence="1"/>
<evidence type="ECO:0000256" key="5">
    <source>
        <dbReference type="ARBA" id="ARBA00022741"/>
    </source>
</evidence>
<dbReference type="AlphaFoldDB" id="A0A7W9KHN8"/>
<evidence type="ECO:0000313" key="16">
    <source>
        <dbReference type="Proteomes" id="UP000585638"/>
    </source>
</evidence>
<evidence type="ECO:0000256" key="6">
    <source>
        <dbReference type="ARBA" id="ARBA00022777"/>
    </source>
</evidence>
<dbReference type="NCBIfam" id="NF033483">
    <property type="entry name" value="PknB_PASTA_kin"/>
    <property type="match status" value="1"/>
</dbReference>
<feature type="domain" description="PASTA" evidence="14">
    <location>
        <begin position="590"/>
        <end position="657"/>
    </location>
</feature>
<feature type="region of interest" description="Disordered" evidence="11">
    <location>
        <begin position="552"/>
        <end position="581"/>
    </location>
</feature>
<dbReference type="EMBL" id="JACHIR010000001">
    <property type="protein sequence ID" value="MBB5892600.1"/>
    <property type="molecule type" value="Genomic_DNA"/>
</dbReference>
<dbReference type="SMART" id="SM00220">
    <property type="entry name" value="S_TKc"/>
    <property type="match status" value="1"/>
</dbReference>
<evidence type="ECO:0000256" key="4">
    <source>
        <dbReference type="ARBA" id="ARBA00022737"/>
    </source>
</evidence>
<dbReference type="Pfam" id="PF03793">
    <property type="entry name" value="PASTA"/>
    <property type="match status" value="4"/>
</dbReference>
<feature type="compositionally biased region" description="Basic and acidic residues" evidence="11">
    <location>
        <begin position="463"/>
        <end position="477"/>
    </location>
</feature>
<reference evidence="15 16" key="1">
    <citation type="submission" date="2020-08" db="EMBL/GenBank/DDBJ databases">
        <title>Sequencing the genomes of 1000 actinobacteria strains.</title>
        <authorList>
            <person name="Klenk H.-P."/>
        </authorList>
    </citation>
    <scope>NUCLEOTIDE SEQUENCE [LARGE SCALE GENOMIC DNA]</scope>
    <source>
        <strain evidence="15 16">DSM 43851</strain>
    </source>
</reference>
<dbReference type="SMART" id="SM00740">
    <property type="entry name" value="PASTA"/>
    <property type="match status" value="4"/>
</dbReference>
<evidence type="ECO:0000256" key="8">
    <source>
        <dbReference type="ARBA" id="ARBA00047899"/>
    </source>
</evidence>
<evidence type="ECO:0000313" key="15">
    <source>
        <dbReference type="EMBL" id="MBB5892600.1"/>
    </source>
</evidence>
<name>A0A7W9KHN8_9PSEU</name>
<protein>
    <recommendedName>
        <fullName evidence="1">non-specific serine/threonine protein kinase</fullName>
        <ecNumber evidence="1">2.7.11.1</ecNumber>
    </recommendedName>
</protein>
<evidence type="ECO:0000259" key="13">
    <source>
        <dbReference type="PROSITE" id="PS50011"/>
    </source>
</evidence>
<keyword evidence="4" id="KW-0677">Repeat</keyword>
<keyword evidence="12" id="KW-0472">Membrane</keyword>